<evidence type="ECO:0000313" key="1">
    <source>
        <dbReference type="EMBL" id="KYM99956.1"/>
    </source>
</evidence>
<dbReference type="AlphaFoldDB" id="A0A151IFL9"/>
<accession>A0A151IFL9</accession>
<keyword evidence="2" id="KW-1185">Reference proteome</keyword>
<sequence length="102" mass="11981">VARCNLLLCLLKDESAGRIKFFSDEKIFFVDAKANRRNDRWLAHDPEDVPIIARTEAAFVNMDKDALQRACRRFRPKIEAKGSYIEYNHAVWMKIVYNFCII</sequence>
<dbReference type="EMBL" id="KQ977776">
    <property type="protein sequence ID" value="KYM99956.1"/>
    <property type="molecule type" value="Genomic_DNA"/>
</dbReference>
<protein>
    <submittedName>
        <fullName evidence="1">Uncharacterized protein</fullName>
    </submittedName>
</protein>
<gene>
    <name evidence="1" type="ORF">ALC62_09286</name>
</gene>
<proteinExistence type="predicted"/>
<reference evidence="1 2" key="1">
    <citation type="submission" date="2016-03" db="EMBL/GenBank/DDBJ databases">
        <title>Cyphomyrmex costatus WGS genome.</title>
        <authorList>
            <person name="Nygaard S."/>
            <person name="Hu H."/>
            <person name="Boomsma J."/>
            <person name="Zhang G."/>
        </authorList>
    </citation>
    <scope>NUCLEOTIDE SEQUENCE [LARGE SCALE GENOMIC DNA]</scope>
    <source>
        <strain evidence="1">MS0001</strain>
        <tissue evidence="1">Whole body</tissue>
    </source>
</reference>
<evidence type="ECO:0000313" key="2">
    <source>
        <dbReference type="Proteomes" id="UP000078542"/>
    </source>
</evidence>
<feature type="non-terminal residue" evidence="1">
    <location>
        <position position="1"/>
    </location>
</feature>
<name>A0A151IFL9_9HYME</name>
<dbReference type="Proteomes" id="UP000078542">
    <property type="component" value="Unassembled WGS sequence"/>
</dbReference>
<organism evidence="1 2">
    <name type="scientific">Cyphomyrmex costatus</name>
    <dbReference type="NCBI Taxonomy" id="456900"/>
    <lineage>
        <taxon>Eukaryota</taxon>
        <taxon>Metazoa</taxon>
        <taxon>Ecdysozoa</taxon>
        <taxon>Arthropoda</taxon>
        <taxon>Hexapoda</taxon>
        <taxon>Insecta</taxon>
        <taxon>Pterygota</taxon>
        <taxon>Neoptera</taxon>
        <taxon>Endopterygota</taxon>
        <taxon>Hymenoptera</taxon>
        <taxon>Apocrita</taxon>
        <taxon>Aculeata</taxon>
        <taxon>Formicoidea</taxon>
        <taxon>Formicidae</taxon>
        <taxon>Myrmicinae</taxon>
        <taxon>Cyphomyrmex</taxon>
    </lineage>
</organism>